<feature type="transmembrane region" description="Helical" evidence="1">
    <location>
        <begin position="230"/>
        <end position="246"/>
    </location>
</feature>
<feature type="domain" description="CAAX prenyl protease 2/Lysostaphin resistance protein A-like" evidence="2">
    <location>
        <begin position="120"/>
        <end position="217"/>
    </location>
</feature>
<name>A0A8J6NKK9_9CHLR</name>
<dbReference type="GO" id="GO:0004175">
    <property type="term" value="F:endopeptidase activity"/>
    <property type="evidence" value="ECO:0007669"/>
    <property type="project" value="UniProtKB-ARBA"/>
</dbReference>
<gene>
    <name evidence="3" type="ORF">H8E29_15340</name>
</gene>
<dbReference type="GO" id="GO:0080120">
    <property type="term" value="P:CAAX-box protein maturation"/>
    <property type="evidence" value="ECO:0007669"/>
    <property type="project" value="UniProtKB-ARBA"/>
</dbReference>
<keyword evidence="1" id="KW-1133">Transmembrane helix</keyword>
<dbReference type="PANTHER" id="PTHR35797">
    <property type="entry name" value="PROTEASE-RELATED"/>
    <property type="match status" value="1"/>
</dbReference>
<evidence type="ECO:0000313" key="3">
    <source>
        <dbReference type="EMBL" id="MBC8336635.1"/>
    </source>
</evidence>
<accession>A0A8J6NKK9</accession>
<feature type="transmembrane region" description="Helical" evidence="1">
    <location>
        <begin position="153"/>
        <end position="173"/>
    </location>
</feature>
<keyword evidence="3" id="KW-0645">Protease</keyword>
<dbReference type="InterPro" id="IPR003675">
    <property type="entry name" value="Rce1/LyrA-like_dom"/>
</dbReference>
<reference evidence="3 4" key="1">
    <citation type="submission" date="2020-08" db="EMBL/GenBank/DDBJ databases">
        <title>Bridging the membrane lipid divide: bacteria of the FCB group superphylum have the potential to synthesize archaeal ether lipids.</title>
        <authorList>
            <person name="Villanueva L."/>
            <person name="Von Meijenfeldt F.A.B."/>
            <person name="Westbye A.B."/>
            <person name="Yadav S."/>
            <person name="Hopmans E.C."/>
            <person name="Dutilh B.E."/>
            <person name="Sinninghe Damste J.S."/>
        </authorList>
    </citation>
    <scope>NUCLEOTIDE SEQUENCE [LARGE SCALE GENOMIC DNA]</scope>
    <source>
        <strain evidence="3">NIOZ-UU36</strain>
    </source>
</reference>
<proteinExistence type="predicted"/>
<dbReference type="AlphaFoldDB" id="A0A8J6NKK9"/>
<protein>
    <submittedName>
        <fullName evidence="3">CPBP family intramembrane metalloprotease</fullName>
    </submittedName>
</protein>
<evidence type="ECO:0000256" key="1">
    <source>
        <dbReference type="SAM" id="Phobius"/>
    </source>
</evidence>
<dbReference type="Proteomes" id="UP000614469">
    <property type="component" value="Unassembled WGS sequence"/>
</dbReference>
<evidence type="ECO:0000259" key="2">
    <source>
        <dbReference type="Pfam" id="PF02517"/>
    </source>
</evidence>
<keyword evidence="3" id="KW-0378">Hydrolase</keyword>
<keyword evidence="1" id="KW-0472">Membrane</keyword>
<dbReference type="InterPro" id="IPR042150">
    <property type="entry name" value="MmRce1-like"/>
</dbReference>
<feature type="transmembrane region" description="Helical" evidence="1">
    <location>
        <begin position="84"/>
        <end position="103"/>
    </location>
</feature>
<keyword evidence="3" id="KW-0482">Metalloprotease</keyword>
<dbReference type="Pfam" id="PF02517">
    <property type="entry name" value="Rce1-like"/>
    <property type="match status" value="1"/>
</dbReference>
<dbReference type="EMBL" id="JACNJN010000179">
    <property type="protein sequence ID" value="MBC8336635.1"/>
    <property type="molecule type" value="Genomic_DNA"/>
</dbReference>
<organism evidence="3 4">
    <name type="scientific">Candidatus Desulfolinea nitratireducens</name>
    <dbReference type="NCBI Taxonomy" id="2841698"/>
    <lineage>
        <taxon>Bacteria</taxon>
        <taxon>Bacillati</taxon>
        <taxon>Chloroflexota</taxon>
        <taxon>Anaerolineae</taxon>
        <taxon>Anaerolineales</taxon>
        <taxon>Anaerolineales incertae sedis</taxon>
        <taxon>Candidatus Desulfolinea</taxon>
    </lineage>
</organism>
<dbReference type="GO" id="GO:0008237">
    <property type="term" value="F:metallopeptidase activity"/>
    <property type="evidence" value="ECO:0007669"/>
    <property type="project" value="UniProtKB-KW"/>
</dbReference>
<sequence>MKTKTLVPFLALTFGLSWGIAALLIFFTDQMVAIFGEITSSNPLYILMAYSPGLAGIFLVWRHYGLKGLGSFFRRLTLWRMPRVWWLFLILGIPAIAYLAAALNGTISDPFPFSPWYQVFPALVQGFFLLGTIEEFGWRGVAQPLLQQKMAPFWAGLVVGIIWATWHLPAFLFGGGVQYGSWAVVPFFGGVIALSIIITPMFNSARGSLLIAYLYHFQVMNPIFPDTQPWDNLLFGIAAVVIVFLNRRTMFKKGTGVTEVLMPEQDGEATK</sequence>
<feature type="transmembrane region" description="Helical" evidence="1">
    <location>
        <begin position="179"/>
        <end position="198"/>
    </location>
</feature>
<keyword evidence="1" id="KW-0812">Transmembrane</keyword>
<dbReference type="PANTHER" id="PTHR35797:SF1">
    <property type="entry name" value="PROTEASE"/>
    <property type="match status" value="1"/>
</dbReference>
<comment type="caution">
    <text evidence="3">The sequence shown here is derived from an EMBL/GenBank/DDBJ whole genome shotgun (WGS) entry which is preliminary data.</text>
</comment>
<feature type="transmembrane region" description="Helical" evidence="1">
    <location>
        <begin position="45"/>
        <end position="64"/>
    </location>
</feature>
<evidence type="ECO:0000313" key="4">
    <source>
        <dbReference type="Proteomes" id="UP000614469"/>
    </source>
</evidence>